<evidence type="ECO:0000313" key="4">
    <source>
        <dbReference type="Proteomes" id="UP000645828"/>
    </source>
</evidence>
<protein>
    <submittedName>
        <fullName evidence="3">(raccoon dog) hypothetical protein</fullName>
    </submittedName>
</protein>
<dbReference type="SUPFAM" id="SSF48726">
    <property type="entry name" value="Immunoglobulin"/>
    <property type="match status" value="1"/>
</dbReference>
<evidence type="ECO:0000313" key="3">
    <source>
        <dbReference type="EMBL" id="CAD7666255.1"/>
    </source>
</evidence>
<dbReference type="EMBL" id="CAJHUB010000539">
    <property type="protein sequence ID" value="CAD7666255.1"/>
    <property type="molecule type" value="Genomic_DNA"/>
</dbReference>
<dbReference type="AlphaFoldDB" id="A0A811XZJ2"/>
<feature type="region of interest" description="Disordered" evidence="1">
    <location>
        <begin position="74"/>
        <end position="95"/>
    </location>
</feature>
<comment type="caution">
    <text evidence="3">The sequence shown here is derived from an EMBL/GenBank/DDBJ whole genome shotgun (WGS) entry which is preliminary data.</text>
</comment>
<keyword evidence="2" id="KW-0732">Signal</keyword>
<sequence>MAWTVLFLGILAHGLGADSQIVMTQEPSLSVSPGGRVTFTCGLSSGSVTSNYPNSFQQTPGWAPGTIIYSRNTRPSGIPDRFSGSISGNKADLTI</sequence>
<gene>
    <name evidence="3" type="ORF">NYPRO_LOCUS55</name>
</gene>
<dbReference type="PANTHER" id="PTHR23267">
    <property type="entry name" value="IMMUNOGLOBULIN LIGHT CHAIN"/>
    <property type="match status" value="1"/>
</dbReference>
<keyword evidence="4" id="KW-1185">Reference proteome</keyword>
<name>A0A811XZJ2_NYCPR</name>
<dbReference type="Gene3D" id="2.60.40.10">
    <property type="entry name" value="Immunoglobulins"/>
    <property type="match status" value="1"/>
</dbReference>
<evidence type="ECO:0000256" key="1">
    <source>
        <dbReference type="SAM" id="MobiDB-lite"/>
    </source>
</evidence>
<proteinExistence type="predicted"/>
<accession>A0A811XZJ2</accession>
<dbReference type="InterPro" id="IPR036179">
    <property type="entry name" value="Ig-like_dom_sf"/>
</dbReference>
<feature type="chain" id="PRO_5032883556" evidence="2">
    <location>
        <begin position="18"/>
        <end position="95"/>
    </location>
</feature>
<feature type="signal peptide" evidence="2">
    <location>
        <begin position="1"/>
        <end position="17"/>
    </location>
</feature>
<dbReference type="InterPro" id="IPR050150">
    <property type="entry name" value="IgV_Light_Chain"/>
</dbReference>
<reference evidence="3" key="1">
    <citation type="submission" date="2020-12" db="EMBL/GenBank/DDBJ databases">
        <authorList>
            <consortium name="Molecular Ecology Group"/>
        </authorList>
    </citation>
    <scope>NUCLEOTIDE SEQUENCE</scope>
    <source>
        <strain evidence="3">TBG_1078</strain>
    </source>
</reference>
<organism evidence="3 4">
    <name type="scientific">Nyctereutes procyonoides</name>
    <name type="common">Raccoon dog</name>
    <name type="synonym">Canis procyonoides</name>
    <dbReference type="NCBI Taxonomy" id="34880"/>
    <lineage>
        <taxon>Eukaryota</taxon>
        <taxon>Metazoa</taxon>
        <taxon>Chordata</taxon>
        <taxon>Craniata</taxon>
        <taxon>Vertebrata</taxon>
        <taxon>Euteleostomi</taxon>
        <taxon>Mammalia</taxon>
        <taxon>Eutheria</taxon>
        <taxon>Laurasiatheria</taxon>
        <taxon>Carnivora</taxon>
        <taxon>Caniformia</taxon>
        <taxon>Canidae</taxon>
        <taxon>Nyctereutes</taxon>
    </lineage>
</organism>
<evidence type="ECO:0000256" key="2">
    <source>
        <dbReference type="SAM" id="SignalP"/>
    </source>
</evidence>
<dbReference type="InterPro" id="IPR013783">
    <property type="entry name" value="Ig-like_fold"/>
</dbReference>
<dbReference type="Proteomes" id="UP000645828">
    <property type="component" value="Unassembled WGS sequence"/>
</dbReference>